<dbReference type="Proteomes" id="UP000887568">
    <property type="component" value="Unplaced"/>
</dbReference>
<reference evidence="2" key="1">
    <citation type="submission" date="2022-11" db="UniProtKB">
        <authorList>
            <consortium name="EnsemblMetazoa"/>
        </authorList>
    </citation>
    <scope>IDENTIFICATION</scope>
</reference>
<proteinExistence type="predicted"/>
<dbReference type="InterPro" id="IPR001214">
    <property type="entry name" value="SET_dom"/>
</dbReference>
<evidence type="ECO:0000313" key="2">
    <source>
        <dbReference type="EnsemblMetazoa" id="XP_038047965.1"/>
    </source>
</evidence>
<dbReference type="Gene3D" id="2.170.270.10">
    <property type="entry name" value="SET domain"/>
    <property type="match status" value="1"/>
</dbReference>
<organism evidence="2 3">
    <name type="scientific">Patiria miniata</name>
    <name type="common">Bat star</name>
    <name type="synonym">Asterina miniata</name>
    <dbReference type="NCBI Taxonomy" id="46514"/>
    <lineage>
        <taxon>Eukaryota</taxon>
        <taxon>Metazoa</taxon>
        <taxon>Echinodermata</taxon>
        <taxon>Eleutherozoa</taxon>
        <taxon>Asterozoa</taxon>
        <taxon>Asteroidea</taxon>
        <taxon>Valvatacea</taxon>
        <taxon>Valvatida</taxon>
        <taxon>Asterinidae</taxon>
        <taxon>Patiria</taxon>
    </lineage>
</organism>
<dbReference type="AlphaFoldDB" id="A0A913ZAN0"/>
<dbReference type="GO" id="GO:0042799">
    <property type="term" value="F:histone H4K20 methyltransferase activity"/>
    <property type="evidence" value="ECO:0007669"/>
    <property type="project" value="TreeGrafter"/>
</dbReference>
<dbReference type="GO" id="GO:0005700">
    <property type="term" value="C:polytene chromosome"/>
    <property type="evidence" value="ECO:0007669"/>
    <property type="project" value="TreeGrafter"/>
</dbReference>
<dbReference type="PANTHER" id="PTHR46167">
    <property type="entry name" value="N-LYSINE METHYLTRANSFERASE KMT5A"/>
    <property type="match status" value="1"/>
</dbReference>
<accession>A0A913ZAN0</accession>
<keyword evidence="3" id="KW-1185">Reference proteome</keyword>
<dbReference type="OMA" id="CHFINEA"/>
<feature type="domain" description="SET" evidence="1">
    <location>
        <begin position="30"/>
        <end position="147"/>
    </location>
</feature>
<protein>
    <recommendedName>
        <fullName evidence="1">SET domain-containing protein</fullName>
    </recommendedName>
</protein>
<dbReference type="PROSITE" id="PS50280">
    <property type="entry name" value="SET"/>
    <property type="match status" value="1"/>
</dbReference>
<dbReference type="GO" id="GO:0006357">
    <property type="term" value="P:regulation of transcription by RNA polymerase II"/>
    <property type="evidence" value="ECO:0007669"/>
    <property type="project" value="TreeGrafter"/>
</dbReference>
<sequence>MTYRNLRSSKKCLPPLEVAQKHIELKTDQEGLECHFINEAIGRGVFTHRQFKRGDFLLEYCGENIGLKEATHREASYATKDGNFMFFYKDGRNTRCVDATKSRGLGRMVNDGCGREINCKAQLVDDHLCLFATEDLPIGAELRYDYGIPNLPWRKKTVSTKSKDLEDPFPQLTFCGLIKDHEDVMSGTSIATAEMIGEETVQ</sequence>
<dbReference type="InterPro" id="IPR051760">
    <property type="entry name" value="KMT5A"/>
</dbReference>
<dbReference type="InterPro" id="IPR046341">
    <property type="entry name" value="SET_dom_sf"/>
</dbReference>
<dbReference type="GeneID" id="119722050"/>
<dbReference type="Pfam" id="PF00856">
    <property type="entry name" value="SET"/>
    <property type="match status" value="1"/>
</dbReference>
<dbReference type="GO" id="GO:0005634">
    <property type="term" value="C:nucleus"/>
    <property type="evidence" value="ECO:0007669"/>
    <property type="project" value="TreeGrafter"/>
</dbReference>
<dbReference type="SUPFAM" id="SSF82199">
    <property type="entry name" value="SET domain"/>
    <property type="match status" value="1"/>
</dbReference>
<dbReference type="EnsemblMetazoa" id="XM_038192037.1">
    <property type="protein sequence ID" value="XP_038047965.1"/>
    <property type="gene ID" value="LOC119722050"/>
</dbReference>
<evidence type="ECO:0000259" key="1">
    <source>
        <dbReference type="PROSITE" id="PS50280"/>
    </source>
</evidence>
<dbReference type="RefSeq" id="XP_038047965.1">
    <property type="nucleotide sequence ID" value="XM_038192037.1"/>
</dbReference>
<name>A0A913ZAN0_PATMI</name>
<dbReference type="GO" id="GO:0043516">
    <property type="term" value="P:regulation of DNA damage response, signal transduction by p53 class mediator"/>
    <property type="evidence" value="ECO:0007669"/>
    <property type="project" value="TreeGrafter"/>
</dbReference>
<evidence type="ECO:0000313" key="3">
    <source>
        <dbReference type="Proteomes" id="UP000887568"/>
    </source>
</evidence>
<dbReference type="PANTHER" id="PTHR46167:SF1">
    <property type="entry name" value="N-LYSINE METHYLTRANSFERASE KMT5A"/>
    <property type="match status" value="1"/>
</dbReference>
<dbReference type="OrthoDB" id="10067281at2759"/>
<dbReference type="SMART" id="SM00317">
    <property type="entry name" value="SET"/>
    <property type="match status" value="1"/>
</dbReference>